<accession>W4FEF2</accession>
<proteinExistence type="predicted"/>
<evidence type="ECO:0000313" key="1">
    <source>
        <dbReference type="EMBL" id="ETV65882.1"/>
    </source>
</evidence>
<reference evidence="1" key="1">
    <citation type="submission" date="2013-12" db="EMBL/GenBank/DDBJ databases">
        <title>The Genome Sequence of Aphanomyces astaci APO3.</title>
        <authorList>
            <consortium name="The Broad Institute Genomics Platform"/>
            <person name="Russ C."/>
            <person name="Tyler B."/>
            <person name="van West P."/>
            <person name="Dieguez-Uribeondo J."/>
            <person name="Young S.K."/>
            <person name="Zeng Q."/>
            <person name="Gargeya S."/>
            <person name="Fitzgerald M."/>
            <person name="Abouelleil A."/>
            <person name="Alvarado L."/>
            <person name="Chapman S.B."/>
            <person name="Gainer-Dewar J."/>
            <person name="Goldberg J."/>
            <person name="Griggs A."/>
            <person name="Gujja S."/>
            <person name="Hansen M."/>
            <person name="Howarth C."/>
            <person name="Imamovic A."/>
            <person name="Ireland A."/>
            <person name="Larimer J."/>
            <person name="McCowan C."/>
            <person name="Murphy C."/>
            <person name="Pearson M."/>
            <person name="Poon T.W."/>
            <person name="Priest M."/>
            <person name="Roberts A."/>
            <person name="Saif S."/>
            <person name="Shea T."/>
            <person name="Sykes S."/>
            <person name="Wortman J."/>
            <person name="Nusbaum C."/>
            <person name="Birren B."/>
        </authorList>
    </citation>
    <scope>NUCLEOTIDE SEQUENCE [LARGE SCALE GENOMIC DNA]</scope>
    <source>
        <strain evidence="1">APO3</strain>
    </source>
</reference>
<organism evidence="1">
    <name type="scientific">Aphanomyces astaci</name>
    <name type="common">Crayfish plague agent</name>
    <dbReference type="NCBI Taxonomy" id="112090"/>
    <lineage>
        <taxon>Eukaryota</taxon>
        <taxon>Sar</taxon>
        <taxon>Stramenopiles</taxon>
        <taxon>Oomycota</taxon>
        <taxon>Saprolegniomycetes</taxon>
        <taxon>Saprolegniales</taxon>
        <taxon>Verrucalvaceae</taxon>
        <taxon>Aphanomyces</taxon>
    </lineage>
</organism>
<sequence length="74" mass="8898">MFQWNRQGQAALAWMSSYVVKKRRSIEKYIDGAADADNKASSDMMSVRLEREYQWRIKQQNRDYHWRIVNSVAK</sequence>
<dbReference type="OrthoDB" id="78678at2759"/>
<dbReference type="RefSeq" id="XP_009844635.1">
    <property type="nucleotide sequence ID" value="XM_009846333.1"/>
</dbReference>
<dbReference type="VEuPathDB" id="FungiDB:H257_17523"/>
<name>W4FEF2_APHAT</name>
<protein>
    <submittedName>
        <fullName evidence="1">Uncharacterized protein</fullName>
    </submittedName>
</protein>
<gene>
    <name evidence="1" type="ORF">H257_17523</name>
</gene>
<dbReference type="GeneID" id="20819519"/>
<dbReference type="EMBL" id="KI913222">
    <property type="protein sequence ID" value="ETV65882.1"/>
    <property type="molecule type" value="Genomic_DNA"/>
</dbReference>
<dbReference type="AlphaFoldDB" id="W4FEF2"/>